<feature type="binding site" evidence="5">
    <location>
        <position position="88"/>
    </location>
    <ligand>
        <name>[4Fe-4S] cluster</name>
        <dbReference type="ChEBI" id="CHEBI:49883"/>
        <note>4Fe-4S-S-AdoMet</note>
    </ligand>
</feature>
<evidence type="ECO:0000256" key="4">
    <source>
        <dbReference type="ARBA" id="ARBA00023014"/>
    </source>
</evidence>
<keyword evidence="7" id="KW-1185">Reference proteome</keyword>
<keyword evidence="4 5" id="KW-0411">Iron-sulfur</keyword>
<dbReference type="InterPro" id="IPR058240">
    <property type="entry name" value="rSAM_sf"/>
</dbReference>
<keyword evidence="3 5" id="KW-0408">Iron</keyword>
<evidence type="ECO:0000313" key="6">
    <source>
        <dbReference type="EMBL" id="MCJ8502001.1"/>
    </source>
</evidence>
<dbReference type="Proteomes" id="UP001165427">
    <property type="component" value="Unassembled WGS sequence"/>
</dbReference>
<dbReference type="SFLD" id="SFLDS00029">
    <property type="entry name" value="Radical_SAM"/>
    <property type="match status" value="1"/>
</dbReference>
<keyword evidence="2 5" id="KW-0479">Metal-binding</keyword>
<name>A0AA41R6U5_9BACT</name>
<evidence type="ECO:0000256" key="3">
    <source>
        <dbReference type="ARBA" id="ARBA00023004"/>
    </source>
</evidence>
<dbReference type="Gene3D" id="3.20.20.70">
    <property type="entry name" value="Aldolase class I"/>
    <property type="match status" value="1"/>
</dbReference>
<gene>
    <name evidence="6" type="ORF">MRX98_15565</name>
</gene>
<dbReference type="GO" id="GO:0046872">
    <property type="term" value="F:metal ion binding"/>
    <property type="evidence" value="ECO:0007669"/>
    <property type="project" value="UniProtKB-KW"/>
</dbReference>
<dbReference type="PANTHER" id="PTHR43075">
    <property type="entry name" value="FORMATE LYASE ACTIVATING ENZYME, PUTATIVE (AFU_ORTHOLOGUE AFUA_2G15630)-RELATED"/>
    <property type="match status" value="1"/>
</dbReference>
<dbReference type="GO" id="GO:0051536">
    <property type="term" value="F:iron-sulfur cluster binding"/>
    <property type="evidence" value="ECO:0007669"/>
    <property type="project" value="UniProtKB-KW"/>
</dbReference>
<dbReference type="EMBL" id="JALJRB010000019">
    <property type="protein sequence ID" value="MCJ8502001.1"/>
    <property type="molecule type" value="Genomic_DNA"/>
</dbReference>
<dbReference type="SFLD" id="SFLDG01099">
    <property type="entry name" value="Uncharacterised_Radical_SAM_Su"/>
    <property type="match status" value="1"/>
</dbReference>
<organism evidence="6 7">
    <name type="scientific">Desulfatitalea alkaliphila</name>
    <dbReference type="NCBI Taxonomy" id="2929485"/>
    <lineage>
        <taxon>Bacteria</taxon>
        <taxon>Pseudomonadati</taxon>
        <taxon>Thermodesulfobacteriota</taxon>
        <taxon>Desulfobacteria</taxon>
        <taxon>Desulfobacterales</taxon>
        <taxon>Desulfosarcinaceae</taxon>
        <taxon>Desulfatitalea</taxon>
    </lineage>
</organism>
<feature type="binding site" evidence="5">
    <location>
        <position position="91"/>
    </location>
    <ligand>
        <name>[4Fe-4S] cluster</name>
        <dbReference type="ChEBI" id="CHEBI:49883"/>
        <note>4Fe-4S-S-AdoMet</note>
    </ligand>
</feature>
<accession>A0AA41R6U5</accession>
<evidence type="ECO:0000256" key="2">
    <source>
        <dbReference type="ARBA" id="ARBA00022723"/>
    </source>
</evidence>
<dbReference type="InterPro" id="IPR013785">
    <property type="entry name" value="Aldolase_TIM"/>
</dbReference>
<dbReference type="RefSeq" id="WP_246911672.1">
    <property type="nucleotide sequence ID" value="NZ_JALJRB010000019.1"/>
</dbReference>
<dbReference type="AlphaFoldDB" id="A0AA41R6U5"/>
<evidence type="ECO:0000256" key="1">
    <source>
        <dbReference type="ARBA" id="ARBA00022691"/>
    </source>
</evidence>
<comment type="cofactor">
    <cofactor evidence="5">
        <name>[4Fe-4S] cluster</name>
        <dbReference type="ChEBI" id="CHEBI:49883"/>
    </cofactor>
    <text evidence="5">Binds 1 [4Fe-4S] cluster. The cluster is coordinated with 3 cysteines and an exchangeable S-adenosyl-L-methionine.</text>
</comment>
<dbReference type="CDD" id="cd01335">
    <property type="entry name" value="Radical_SAM"/>
    <property type="match status" value="1"/>
</dbReference>
<sequence length="310" mass="34026">MDFQPAYISALRRSRLRAAADQGLAALSACTLCPRRCGVDRTAGETGYCHTADQAVVASYNAHFGEEAPLVGRKGSGTIFFAHCNLLCNFCQNYEISHGGEGWPVSARQLADIMLELQAMGCHNINFVTPSHVVPQILAALIPAAEQGLNIPLVFNSGGYDSAETLRLLDGIVDIYMPDFKFMDAAVAEQTCQAPDYPVVVQAAVAEMHRQVGDLKIADSGLAQRGLLVRHLVLPDGLAGTRQVMRFLATRISADTYVNIMPQYRPCGRAREMPALSRTPTVEEFEQALREAQEEGITRLDQRRRSFVLW</sequence>
<proteinExistence type="predicted"/>
<comment type="caution">
    <text evidence="6">The sequence shown here is derived from an EMBL/GenBank/DDBJ whole genome shotgun (WGS) entry which is preliminary data.</text>
</comment>
<dbReference type="PANTHER" id="PTHR43075:SF1">
    <property type="entry name" value="FORMATE LYASE ACTIVATING ENZYME, PUTATIVE (AFU_ORTHOLOGUE AFUA_2G15630)-RELATED"/>
    <property type="match status" value="1"/>
</dbReference>
<dbReference type="InterPro" id="IPR016431">
    <property type="entry name" value="Pyrv-formate_lyase-activ_prd"/>
</dbReference>
<reference evidence="6" key="1">
    <citation type="submission" date="2022-04" db="EMBL/GenBank/DDBJ databases">
        <title>Desulfatitalea alkaliphila sp. nov., a novel anaerobic sulfate-reducing bacterium isolated from terrestrial mud volcano, Taman Peninsula, Russia.</title>
        <authorList>
            <person name="Khomyakova M.A."/>
            <person name="Merkel A.Y."/>
            <person name="Slobodkin A.I."/>
        </authorList>
    </citation>
    <scope>NUCLEOTIDE SEQUENCE</scope>
    <source>
        <strain evidence="6">M08but</strain>
    </source>
</reference>
<dbReference type="InterPro" id="IPR007197">
    <property type="entry name" value="rSAM"/>
</dbReference>
<keyword evidence="1 5" id="KW-0949">S-adenosyl-L-methionine</keyword>
<dbReference type="GO" id="GO:0003824">
    <property type="term" value="F:catalytic activity"/>
    <property type="evidence" value="ECO:0007669"/>
    <property type="project" value="InterPro"/>
</dbReference>
<feature type="binding site" evidence="5">
    <location>
        <position position="84"/>
    </location>
    <ligand>
        <name>[4Fe-4S] cluster</name>
        <dbReference type="ChEBI" id="CHEBI:49883"/>
        <note>4Fe-4S-S-AdoMet</note>
    </ligand>
</feature>
<dbReference type="PIRSF" id="PIRSF004869">
    <property type="entry name" value="PflX_prd"/>
    <property type="match status" value="1"/>
</dbReference>
<dbReference type="InterPro" id="IPR040085">
    <property type="entry name" value="MJ0674-like"/>
</dbReference>
<dbReference type="SUPFAM" id="SSF102114">
    <property type="entry name" value="Radical SAM enzymes"/>
    <property type="match status" value="1"/>
</dbReference>
<evidence type="ECO:0000256" key="5">
    <source>
        <dbReference type="PIRSR" id="PIRSR004869-50"/>
    </source>
</evidence>
<protein>
    <submittedName>
        <fullName evidence="6">Radical SAM protein</fullName>
    </submittedName>
</protein>
<evidence type="ECO:0000313" key="7">
    <source>
        <dbReference type="Proteomes" id="UP001165427"/>
    </source>
</evidence>